<gene>
    <name evidence="1" type="ORF">ACFSYS_01305</name>
</gene>
<evidence type="ECO:0000313" key="1">
    <source>
        <dbReference type="EMBL" id="MFD2831905.1"/>
    </source>
</evidence>
<dbReference type="Pfam" id="PF13591">
    <property type="entry name" value="MerR_2"/>
    <property type="match status" value="1"/>
</dbReference>
<dbReference type="Proteomes" id="UP001597438">
    <property type="component" value="Unassembled WGS sequence"/>
</dbReference>
<keyword evidence="2" id="KW-1185">Reference proteome</keyword>
<organism evidence="1 2">
    <name type="scientific">Christiangramia antarctica</name>
    <dbReference type="NCBI Taxonomy" id="2058158"/>
    <lineage>
        <taxon>Bacteria</taxon>
        <taxon>Pseudomonadati</taxon>
        <taxon>Bacteroidota</taxon>
        <taxon>Flavobacteriia</taxon>
        <taxon>Flavobacteriales</taxon>
        <taxon>Flavobacteriaceae</taxon>
        <taxon>Christiangramia</taxon>
    </lineage>
</organism>
<proteinExistence type="predicted"/>
<dbReference type="Gene3D" id="1.10.1660.10">
    <property type="match status" value="1"/>
</dbReference>
<comment type="caution">
    <text evidence="1">The sequence shown here is derived from an EMBL/GenBank/DDBJ whole genome shotgun (WGS) entry which is preliminary data.</text>
</comment>
<accession>A0ABW5WYL2</accession>
<evidence type="ECO:0000313" key="2">
    <source>
        <dbReference type="Proteomes" id="UP001597438"/>
    </source>
</evidence>
<protein>
    <submittedName>
        <fullName evidence="1">Chaperone modulator CbpM</fullName>
    </submittedName>
</protein>
<dbReference type="EMBL" id="JBHUOJ010000004">
    <property type="protein sequence ID" value="MFD2831905.1"/>
    <property type="molecule type" value="Genomic_DNA"/>
</dbReference>
<reference evidence="2" key="1">
    <citation type="journal article" date="2019" name="Int. J. Syst. Evol. Microbiol.">
        <title>The Global Catalogue of Microorganisms (GCM) 10K type strain sequencing project: providing services to taxonomists for standard genome sequencing and annotation.</title>
        <authorList>
            <consortium name="The Broad Institute Genomics Platform"/>
            <consortium name="The Broad Institute Genome Sequencing Center for Infectious Disease"/>
            <person name="Wu L."/>
            <person name="Ma J."/>
        </authorList>
    </citation>
    <scope>NUCLEOTIDE SEQUENCE [LARGE SCALE GENOMIC DNA]</scope>
    <source>
        <strain evidence="2">KCTC 52925</strain>
    </source>
</reference>
<sequence>MKTEDLIPTDEICIKYKVERQFIHSLSENGIIKLVVMEKTEYIPCDHLANLEKMMRLYRDLDINMEGISAISHLLDQIKQLKNENRKLRNRLGLYE</sequence>
<dbReference type="RefSeq" id="WP_251739789.1">
    <property type="nucleotide sequence ID" value="NZ_JBHUOJ010000004.1"/>
</dbReference>
<name>A0ABW5WYL2_9FLAO</name>